<dbReference type="SMART" id="SM00978">
    <property type="entry name" value="Tim44"/>
    <property type="match status" value="1"/>
</dbReference>
<organism evidence="4 5">
    <name type="scientific">Gluconacetobacter liquefaciens</name>
    <name type="common">Acetobacter liquefaciens</name>
    <dbReference type="NCBI Taxonomy" id="89584"/>
    <lineage>
        <taxon>Bacteria</taxon>
        <taxon>Pseudomonadati</taxon>
        <taxon>Pseudomonadota</taxon>
        <taxon>Alphaproteobacteria</taxon>
        <taxon>Acetobacterales</taxon>
        <taxon>Acetobacteraceae</taxon>
        <taxon>Gluconacetobacter</taxon>
    </lineage>
</organism>
<comment type="caution">
    <text evidence="4">The sequence shown here is derived from an EMBL/GenBank/DDBJ whole genome shotgun (WGS) entry which is preliminary data.</text>
</comment>
<dbReference type="Proteomes" id="UP000254958">
    <property type="component" value="Unassembled WGS sequence"/>
</dbReference>
<evidence type="ECO:0000256" key="1">
    <source>
        <dbReference type="SAM" id="MobiDB-lite"/>
    </source>
</evidence>
<keyword evidence="2" id="KW-0812">Transmembrane</keyword>
<accession>A0A370G4E7</accession>
<name>A0A370G4E7_GLULI</name>
<dbReference type="Gene3D" id="3.10.450.240">
    <property type="match status" value="1"/>
</dbReference>
<dbReference type="InterPro" id="IPR032710">
    <property type="entry name" value="NTF2-like_dom_sf"/>
</dbReference>
<keyword evidence="2" id="KW-1133">Transmembrane helix</keyword>
<evidence type="ECO:0000313" key="4">
    <source>
        <dbReference type="EMBL" id="RDI38642.1"/>
    </source>
</evidence>
<gene>
    <name evidence="4" type="ORF">C7453_103102</name>
</gene>
<evidence type="ECO:0000313" key="5">
    <source>
        <dbReference type="Proteomes" id="UP000254958"/>
    </source>
</evidence>
<feature type="domain" description="Tim44-like" evidence="3">
    <location>
        <begin position="89"/>
        <end position="240"/>
    </location>
</feature>
<dbReference type="InterPro" id="IPR007379">
    <property type="entry name" value="Tim44-like_dom"/>
</dbReference>
<sequence length="241" mass="26029">MRCRLVRRAFRLGVVMDFSFSHFPFDLVLFGLIAAFLALRLRSILGTRVGVEPASPAAPVPRPGPVIEGRAEPPAPLTDYDVPAPETRVGQVLAAIAGQERDFVPAQFLRGVEVSFRQVVQAFAAGDRTMLRERLTAEAFNAFDAAIQSREQAGETQKSEVRAMTSLAIVDAAIDQLAGAPRARIDVRIVSDQISLTLDKDGHPVAGTDAVTEFSDLWTFERLLGASIGGAAWRLTASRSA</sequence>
<dbReference type="AlphaFoldDB" id="A0A370G4E7"/>
<evidence type="ECO:0000259" key="3">
    <source>
        <dbReference type="SMART" id="SM00978"/>
    </source>
</evidence>
<proteinExistence type="predicted"/>
<keyword evidence="2" id="KW-0472">Membrane</keyword>
<dbReference type="NCBIfam" id="NF033779">
    <property type="entry name" value="Tim44_TimA_adap"/>
    <property type="match status" value="1"/>
</dbReference>
<reference evidence="4 5" key="1">
    <citation type="submission" date="2018-07" db="EMBL/GenBank/DDBJ databases">
        <title>Genomic Encyclopedia of Type Strains, Phase IV (KMG-IV): sequencing the most valuable type-strain genomes for metagenomic binning, comparative biology and taxonomic classification.</title>
        <authorList>
            <person name="Goeker M."/>
        </authorList>
    </citation>
    <scope>NUCLEOTIDE SEQUENCE [LARGE SCALE GENOMIC DNA]</scope>
    <source>
        <strain evidence="4 5">DSM 5603</strain>
    </source>
</reference>
<feature type="region of interest" description="Disordered" evidence="1">
    <location>
        <begin position="55"/>
        <end position="81"/>
    </location>
</feature>
<dbReference type="SUPFAM" id="SSF54427">
    <property type="entry name" value="NTF2-like"/>
    <property type="match status" value="1"/>
</dbReference>
<keyword evidence="5" id="KW-1185">Reference proteome</keyword>
<dbReference type="EMBL" id="QQAW01000003">
    <property type="protein sequence ID" value="RDI38642.1"/>
    <property type="molecule type" value="Genomic_DNA"/>
</dbReference>
<protein>
    <submittedName>
        <fullName evidence="4">Putative lipid-binding transport protein (Tim44 family)</fullName>
    </submittedName>
</protein>
<evidence type="ECO:0000256" key="2">
    <source>
        <dbReference type="SAM" id="Phobius"/>
    </source>
</evidence>
<dbReference type="Pfam" id="PF04280">
    <property type="entry name" value="Tim44"/>
    <property type="match status" value="1"/>
</dbReference>
<feature type="transmembrane region" description="Helical" evidence="2">
    <location>
        <begin position="20"/>
        <end position="39"/>
    </location>
</feature>